<feature type="transmembrane region" description="Helical" evidence="6">
    <location>
        <begin position="218"/>
        <end position="237"/>
    </location>
</feature>
<dbReference type="InterPro" id="IPR036259">
    <property type="entry name" value="MFS_trans_sf"/>
</dbReference>
<dbReference type="GO" id="GO:0022857">
    <property type="term" value="F:transmembrane transporter activity"/>
    <property type="evidence" value="ECO:0007669"/>
    <property type="project" value="InterPro"/>
</dbReference>
<dbReference type="PROSITE" id="PS50850">
    <property type="entry name" value="MFS"/>
    <property type="match status" value="1"/>
</dbReference>
<dbReference type="EMBL" id="JANCLT010000007">
    <property type="protein sequence ID" value="MCP8969631.1"/>
    <property type="molecule type" value="Genomic_DNA"/>
</dbReference>
<feature type="transmembrane region" description="Helical" evidence="6">
    <location>
        <begin position="37"/>
        <end position="56"/>
    </location>
</feature>
<keyword evidence="9" id="KW-1185">Reference proteome</keyword>
<evidence type="ECO:0000256" key="5">
    <source>
        <dbReference type="ARBA" id="ARBA00023136"/>
    </source>
</evidence>
<evidence type="ECO:0000259" key="7">
    <source>
        <dbReference type="PROSITE" id="PS50850"/>
    </source>
</evidence>
<dbReference type="InterPro" id="IPR053160">
    <property type="entry name" value="MFS_DHA3_Transporter"/>
</dbReference>
<keyword evidence="3 6" id="KW-0812">Transmembrane</keyword>
<comment type="subcellular location">
    <subcellularLocation>
        <location evidence="1">Cell membrane</location>
        <topology evidence="1">Multi-pass membrane protein</topology>
    </subcellularLocation>
</comment>
<evidence type="ECO:0000256" key="2">
    <source>
        <dbReference type="ARBA" id="ARBA00022448"/>
    </source>
</evidence>
<evidence type="ECO:0000313" key="9">
    <source>
        <dbReference type="Proteomes" id="UP001156102"/>
    </source>
</evidence>
<keyword evidence="2" id="KW-0813">Transport</keyword>
<feature type="transmembrane region" description="Helical" evidence="6">
    <location>
        <begin position="167"/>
        <end position="184"/>
    </location>
</feature>
<dbReference type="GO" id="GO:0005886">
    <property type="term" value="C:plasma membrane"/>
    <property type="evidence" value="ECO:0007669"/>
    <property type="project" value="UniProtKB-SubCell"/>
</dbReference>
<accession>A0AA41XCM9</accession>
<evidence type="ECO:0000256" key="3">
    <source>
        <dbReference type="ARBA" id="ARBA00022692"/>
    </source>
</evidence>
<evidence type="ECO:0000256" key="1">
    <source>
        <dbReference type="ARBA" id="ARBA00004651"/>
    </source>
</evidence>
<keyword evidence="4 6" id="KW-1133">Transmembrane helix</keyword>
<keyword evidence="5 6" id="KW-0472">Membrane</keyword>
<feature type="domain" description="Major facilitator superfamily (MFS) profile" evidence="7">
    <location>
        <begin position="4"/>
        <end position="402"/>
    </location>
</feature>
<evidence type="ECO:0000313" key="8">
    <source>
        <dbReference type="EMBL" id="MCP8969631.1"/>
    </source>
</evidence>
<dbReference type="CDD" id="cd06174">
    <property type="entry name" value="MFS"/>
    <property type="match status" value="1"/>
</dbReference>
<feature type="transmembrane region" description="Helical" evidence="6">
    <location>
        <begin position="380"/>
        <end position="401"/>
    </location>
</feature>
<comment type="caution">
    <text evidence="8">The sequence shown here is derived from an EMBL/GenBank/DDBJ whole genome shotgun (WGS) entry which is preliminary data.</text>
</comment>
<dbReference type="PANTHER" id="PTHR23530:SF1">
    <property type="entry name" value="PERMEASE, MAJOR FACILITATOR SUPERFAMILY-RELATED"/>
    <property type="match status" value="1"/>
</dbReference>
<dbReference type="InterPro" id="IPR011701">
    <property type="entry name" value="MFS"/>
</dbReference>
<dbReference type="RefSeq" id="WP_254759553.1">
    <property type="nucleotide sequence ID" value="NZ_JANCLT010000007.1"/>
</dbReference>
<dbReference type="PANTHER" id="PTHR23530">
    <property type="entry name" value="TRANSPORT PROTEIN-RELATED"/>
    <property type="match status" value="1"/>
</dbReference>
<feature type="transmembrane region" description="Helical" evidence="6">
    <location>
        <begin position="68"/>
        <end position="84"/>
    </location>
</feature>
<reference evidence="8" key="1">
    <citation type="submission" date="2022-07" db="EMBL/GenBank/DDBJ databases">
        <authorList>
            <person name="Li W.-J."/>
            <person name="Deng Q.-Q."/>
        </authorList>
    </citation>
    <scope>NUCLEOTIDE SEQUENCE</scope>
    <source>
        <strain evidence="8">SYSU M60031</strain>
    </source>
</reference>
<evidence type="ECO:0000256" key="6">
    <source>
        <dbReference type="SAM" id="Phobius"/>
    </source>
</evidence>
<dbReference type="InterPro" id="IPR020846">
    <property type="entry name" value="MFS_dom"/>
</dbReference>
<gene>
    <name evidence="8" type="ORF">NK662_13945</name>
</gene>
<dbReference type="Gene3D" id="1.20.1250.20">
    <property type="entry name" value="MFS general substrate transporter like domains"/>
    <property type="match status" value="1"/>
</dbReference>
<proteinExistence type="predicted"/>
<evidence type="ECO:0000256" key="4">
    <source>
        <dbReference type="ARBA" id="ARBA00022989"/>
    </source>
</evidence>
<dbReference type="Proteomes" id="UP001156102">
    <property type="component" value="Unassembled WGS sequence"/>
</dbReference>
<protein>
    <submittedName>
        <fullName evidence="8">MFS transporter</fullName>
    </submittedName>
</protein>
<feature type="transmembrane region" description="Helical" evidence="6">
    <location>
        <begin position="293"/>
        <end position="313"/>
    </location>
</feature>
<feature type="transmembrane region" description="Helical" evidence="6">
    <location>
        <begin position="12"/>
        <end position="31"/>
    </location>
</feature>
<feature type="transmembrane region" description="Helical" evidence="6">
    <location>
        <begin position="257"/>
        <end position="281"/>
    </location>
</feature>
<dbReference type="SUPFAM" id="SSF103473">
    <property type="entry name" value="MFS general substrate transporter"/>
    <property type="match status" value="1"/>
</dbReference>
<sequence>MHASRVYIAMRAVMQLANAIMFTTYALYYVTGLGLNPLQLVLIGTFLELTVLLFEIPTGVFADTRGRRFSVITGTIIIGIAYVLEGTVPYTFGLLSLFAGVVIAEIIRGVGETFLSGAASAWLTDEVGESHVGSIFLRASRIDQAANVIGILLSVGLSSIILNLPYIVGGALYLLLALFLILKMKETQFQQVDRSAKDDWKEAGATFKSGASFVRRSPILMALLLGTLFAGAGSEGFDRLWEANFLMALHFPDWFDLTPAVWFGLISIAGSVLSYFAAALAEKRLDLDKVQHTVGMLMSLTLLRVLLIAMFALANSFPIGLISILLLTMVSTVAGPLYDTWLNQNIPSQSRATILSLMSQGNALGQSLGGPVVGAVGTRYTIRASLFLAGLLYLPVVWVYAKARKHI</sequence>
<name>A0AA41XCM9_9BACI</name>
<organism evidence="8 9">
    <name type="scientific">Ectobacillus ponti</name>
    <dbReference type="NCBI Taxonomy" id="2961894"/>
    <lineage>
        <taxon>Bacteria</taxon>
        <taxon>Bacillati</taxon>
        <taxon>Bacillota</taxon>
        <taxon>Bacilli</taxon>
        <taxon>Bacillales</taxon>
        <taxon>Bacillaceae</taxon>
        <taxon>Ectobacillus</taxon>
    </lineage>
</organism>
<dbReference type="Pfam" id="PF07690">
    <property type="entry name" value="MFS_1"/>
    <property type="match status" value="1"/>
</dbReference>
<dbReference type="AlphaFoldDB" id="A0AA41XCM9"/>